<name>A0ABV6L6X6_9SPHI</name>
<dbReference type="RefSeq" id="WP_377023045.1">
    <property type="nucleotide sequence ID" value="NZ_JBHLTS010000022.1"/>
</dbReference>
<dbReference type="EMBL" id="JBHLTS010000022">
    <property type="protein sequence ID" value="MFC0515207.1"/>
    <property type="molecule type" value="Genomic_DNA"/>
</dbReference>
<protein>
    <recommendedName>
        <fullName evidence="3">Secreted protein</fullName>
    </recommendedName>
</protein>
<reference evidence="1 2" key="1">
    <citation type="submission" date="2024-09" db="EMBL/GenBank/DDBJ databases">
        <authorList>
            <person name="Sun Q."/>
            <person name="Mori K."/>
        </authorList>
    </citation>
    <scope>NUCLEOTIDE SEQUENCE [LARGE SCALE GENOMIC DNA]</scope>
    <source>
        <strain evidence="1 2">NCAIM B.02415</strain>
    </source>
</reference>
<organism evidence="1 2">
    <name type="scientific">Mucilaginibacter angelicae</name>
    <dbReference type="NCBI Taxonomy" id="869718"/>
    <lineage>
        <taxon>Bacteria</taxon>
        <taxon>Pseudomonadati</taxon>
        <taxon>Bacteroidota</taxon>
        <taxon>Sphingobacteriia</taxon>
        <taxon>Sphingobacteriales</taxon>
        <taxon>Sphingobacteriaceae</taxon>
        <taxon>Mucilaginibacter</taxon>
    </lineage>
</organism>
<comment type="caution">
    <text evidence="1">The sequence shown here is derived from an EMBL/GenBank/DDBJ whole genome shotgun (WGS) entry which is preliminary data.</text>
</comment>
<evidence type="ECO:0000313" key="2">
    <source>
        <dbReference type="Proteomes" id="UP001589828"/>
    </source>
</evidence>
<keyword evidence="2" id="KW-1185">Reference proteome</keyword>
<sequence>MSNSSRQGGFFAALTCPLILRWPLPCKAGRTTGCNYFALTAPAPTSAKTCYAPAAALATIVLPTFTRSLPADGFGKRYMMVRVKKQDNERLMKDRRYYNNQNKSA</sequence>
<accession>A0ABV6L6X6</accession>
<dbReference type="Proteomes" id="UP001589828">
    <property type="component" value="Unassembled WGS sequence"/>
</dbReference>
<evidence type="ECO:0008006" key="3">
    <source>
        <dbReference type="Google" id="ProtNLM"/>
    </source>
</evidence>
<gene>
    <name evidence="1" type="ORF">ACFFGT_13395</name>
</gene>
<evidence type="ECO:0000313" key="1">
    <source>
        <dbReference type="EMBL" id="MFC0515207.1"/>
    </source>
</evidence>
<proteinExistence type="predicted"/>